<dbReference type="Proteomes" id="UP000039046">
    <property type="component" value="Unassembled WGS sequence"/>
</dbReference>
<evidence type="ECO:0008006" key="3">
    <source>
        <dbReference type="Google" id="ProtNLM"/>
    </source>
</evidence>
<keyword evidence="2" id="KW-1185">Reference proteome</keyword>
<dbReference type="OrthoDB" id="40334at2759"/>
<dbReference type="PANTHER" id="PTHR42336:SF1">
    <property type="entry name" value="ALKYL HYDROPEROXIDE REDUCTASE SUBUNIT C_ THIOL SPECIFIC ANTIOXIDANT DOMAIN-CONTAINING PROTEIN"/>
    <property type="match status" value="1"/>
</dbReference>
<dbReference type="PANTHER" id="PTHR42336">
    <property type="entry name" value="THIOREDOXIN DOMAIN-CONTAINING PROTEIN-RELATED"/>
    <property type="match status" value="1"/>
</dbReference>
<sequence>MSAATEQQPAAPADQAKGGFWDEMASLKTPAYKDIQPIPKIGAAAPKSEKIPLDDGKPTIVVFLRHCGCPFAEKAFKQLTAVSDKHKDVHCYAVSHSSTDHTEKWVPQVGGNWAVDVIVDVERDLYAQWGLGVASVWHVFNPWVISSLLKMGKEEGIYNKPTESGNRWQTSGIFAVDAKGVVQLAHISKAADDIGDITAALKAVGIEA</sequence>
<proteinExistence type="predicted"/>
<dbReference type="Pfam" id="PF13911">
    <property type="entry name" value="AhpC-TSA_2"/>
    <property type="match status" value="1"/>
</dbReference>
<gene>
    <name evidence="1" type="ORF">VHEMI01484</name>
</gene>
<accession>A0A0A1ST63</accession>
<reference evidence="1 2" key="1">
    <citation type="journal article" date="2015" name="Genome Announc.">
        <title>Draft Genome Sequence and Gene Annotation of the Entomopathogenic Fungus Verticillium hemipterigenum.</title>
        <authorList>
            <person name="Horn F."/>
            <person name="Habel A."/>
            <person name="Scharf D.H."/>
            <person name="Dworschak J."/>
            <person name="Brakhage A.A."/>
            <person name="Guthke R."/>
            <person name="Hertweck C."/>
            <person name="Linde J."/>
        </authorList>
    </citation>
    <scope>NUCLEOTIDE SEQUENCE [LARGE SCALE GENOMIC DNA]</scope>
</reference>
<dbReference type="InterPro" id="IPR036249">
    <property type="entry name" value="Thioredoxin-like_sf"/>
</dbReference>
<evidence type="ECO:0000313" key="2">
    <source>
        <dbReference type="Proteomes" id="UP000039046"/>
    </source>
</evidence>
<organism evidence="1 2">
    <name type="scientific">[Torrubiella] hemipterigena</name>
    <dbReference type="NCBI Taxonomy" id="1531966"/>
    <lineage>
        <taxon>Eukaryota</taxon>
        <taxon>Fungi</taxon>
        <taxon>Dikarya</taxon>
        <taxon>Ascomycota</taxon>
        <taxon>Pezizomycotina</taxon>
        <taxon>Sordariomycetes</taxon>
        <taxon>Hypocreomycetidae</taxon>
        <taxon>Hypocreales</taxon>
        <taxon>Clavicipitaceae</taxon>
        <taxon>Clavicipitaceae incertae sedis</taxon>
        <taxon>'Torrubiella' clade</taxon>
    </lineage>
</organism>
<dbReference type="Gene3D" id="3.40.30.10">
    <property type="entry name" value="Glutaredoxin"/>
    <property type="match status" value="1"/>
</dbReference>
<dbReference type="EMBL" id="CDHN01000001">
    <property type="protein sequence ID" value="CEJ81351.1"/>
    <property type="molecule type" value="Genomic_DNA"/>
</dbReference>
<dbReference type="HOGENOM" id="CLU_072123_2_0_1"/>
<evidence type="ECO:0000313" key="1">
    <source>
        <dbReference type="EMBL" id="CEJ81351.1"/>
    </source>
</evidence>
<dbReference type="InterPro" id="IPR032801">
    <property type="entry name" value="PXL2A/B/C"/>
</dbReference>
<name>A0A0A1ST63_9HYPO</name>
<dbReference type="SUPFAM" id="SSF52833">
    <property type="entry name" value="Thioredoxin-like"/>
    <property type="match status" value="1"/>
</dbReference>
<dbReference type="AlphaFoldDB" id="A0A0A1ST63"/>
<protein>
    <recommendedName>
        <fullName evidence="3">Thioredoxin domain-containing protein</fullName>
    </recommendedName>
</protein>